<evidence type="ECO:0000259" key="2">
    <source>
        <dbReference type="Pfam" id="PF13439"/>
    </source>
</evidence>
<dbReference type="CDD" id="cd03809">
    <property type="entry name" value="GT4_MtfB-like"/>
    <property type="match status" value="1"/>
</dbReference>
<proteinExistence type="predicted"/>
<keyword evidence="1" id="KW-0808">Transferase</keyword>
<protein>
    <submittedName>
        <fullName evidence="3">Unannotated protein</fullName>
    </submittedName>
</protein>
<sequence>MEARVAIDARVEYGRAGGVQQGVVAIASALAAIDRPDPEALTFVTLDGLDDWLRPHLPPGATVRTVESSGARRVARHMRASRPGRLALSAAVELRNWSARPRSSSGIFESTNSDVALFATQRAELSTIPFVYVPHDLQHRHLPELFRASERHRREVEYRAYCEAAAMIVVFTEWAADDVAGAYGIDPERIVVIPPWAPRADRPAVVSKVSVDHPYALFPAQAWPHKNHASLLEAVSLLRHDGLDVPLVCPGATGDAAAAVRRHAVALGIGDLVALPGYVDDLSMEALWRGARCLVFPSLFEGWGYPVLEAMDAGVPVACSAGRYLDAVAGDAALRFDPIDPCAIADALRTLWLNDAAAEVHVARGRAHVATFSWRAMGERYGVVLDRAMASGRRKAAV</sequence>
<dbReference type="PANTHER" id="PTHR46401">
    <property type="entry name" value="GLYCOSYLTRANSFERASE WBBK-RELATED"/>
    <property type="match status" value="1"/>
</dbReference>
<dbReference type="AlphaFoldDB" id="A0A6J7ANU4"/>
<dbReference type="SUPFAM" id="SSF53756">
    <property type="entry name" value="UDP-Glycosyltransferase/glycogen phosphorylase"/>
    <property type="match status" value="1"/>
</dbReference>
<gene>
    <name evidence="3" type="ORF">UFOPK3139_02122</name>
</gene>
<accession>A0A6J7ANU4</accession>
<dbReference type="Pfam" id="PF13692">
    <property type="entry name" value="Glyco_trans_1_4"/>
    <property type="match status" value="1"/>
</dbReference>
<organism evidence="3">
    <name type="scientific">freshwater metagenome</name>
    <dbReference type="NCBI Taxonomy" id="449393"/>
    <lineage>
        <taxon>unclassified sequences</taxon>
        <taxon>metagenomes</taxon>
        <taxon>ecological metagenomes</taxon>
    </lineage>
</organism>
<evidence type="ECO:0000313" key="3">
    <source>
        <dbReference type="EMBL" id="CAB4834554.1"/>
    </source>
</evidence>
<dbReference type="Gene3D" id="3.40.50.2000">
    <property type="entry name" value="Glycogen Phosphorylase B"/>
    <property type="match status" value="2"/>
</dbReference>
<reference evidence="3" key="1">
    <citation type="submission" date="2020-05" db="EMBL/GenBank/DDBJ databases">
        <authorList>
            <person name="Chiriac C."/>
            <person name="Salcher M."/>
            <person name="Ghai R."/>
            <person name="Kavagutti S V."/>
        </authorList>
    </citation>
    <scope>NUCLEOTIDE SEQUENCE</scope>
</reference>
<name>A0A6J7ANU4_9ZZZZ</name>
<evidence type="ECO:0000256" key="1">
    <source>
        <dbReference type="ARBA" id="ARBA00022679"/>
    </source>
</evidence>
<dbReference type="PANTHER" id="PTHR46401:SF2">
    <property type="entry name" value="GLYCOSYLTRANSFERASE WBBK-RELATED"/>
    <property type="match status" value="1"/>
</dbReference>
<dbReference type="InterPro" id="IPR028098">
    <property type="entry name" value="Glyco_trans_4-like_N"/>
</dbReference>
<feature type="domain" description="Glycosyltransferase subfamily 4-like N-terminal" evidence="2">
    <location>
        <begin position="117"/>
        <end position="195"/>
    </location>
</feature>
<dbReference type="Pfam" id="PF13439">
    <property type="entry name" value="Glyco_transf_4"/>
    <property type="match status" value="1"/>
</dbReference>
<dbReference type="GO" id="GO:0016757">
    <property type="term" value="F:glycosyltransferase activity"/>
    <property type="evidence" value="ECO:0007669"/>
    <property type="project" value="TreeGrafter"/>
</dbReference>
<dbReference type="EMBL" id="CAFABA010000098">
    <property type="protein sequence ID" value="CAB4834554.1"/>
    <property type="molecule type" value="Genomic_DNA"/>
</dbReference>